<keyword evidence="2" id="KW-0863">Zinc-finger</keyword>
<dbReference type="PROSITE" id="PS50158">
    <property type="entry name" value="ZF_CCHC"/>
    <property type="match status" value="1"/>
</dbReference>
<feature type="region of interest" description="Disordered" evidence="3">
    <location>
        <begin position="13"/>
        <end position="68"/>
    </location>
</feature>
<dbReference type="PANTHER" id="PTHR46242:SF1">
    <property type="entry name" value="ZINC FINGER CCHC DOMAIN-CONTAINING PROTEIN 9"/>
    <property type="match status" value="1"/>
</dbReference>
<keyword evidence="6" id="KW-1185">Reference proteome</keyword>
<dbReference type="SMART" id="SM00343">
    <property type="entry name" value="ZnF_C2HC"/>
    <property type="match status" value="4"/>
</dbReference>
<keyword evidence="1" id="KW-0507">mRNA processing</keyword>
<gene>
    <name evidence="5" type="ORF">M407DRAFT_146756</name>
</gene>
<keyword evidence="2" id="KW-0862">Zinc</keyword>
<dbReference type="STRING" id="1051891.A0A0C3KDN0"/>
<evidence type="ECO:0000313" key="6">
    <source>
        <dbReference type="Proteomes" id="UP000054248"/>
    </source>
</evidence>
<dbReference type="InterPro" id="IPR036875">
    <property type="entry name" value="Znf_CCHC_sf"/>
</dbReference>
<evidence type="ECO:0000256" key="1">
    <source>
        <dbReference type="ARBA" id="ARBA00022664"/>
    </source>
</evidence>
<dbReference type="PANTHER" id="PTHR46242">
    <property type="entry name" value="ZINC FINGER CCHC DOMAIN-CONTAINING PROTEIN 9 ZCCHC9"/>
    <property type="match status" value="1"/>
</dbReference>
<dbReference type="GO" id="GO:0006397">
    <property type="term" value="P:mRNA processing"/>
    <property type="evidence" value="ECO:0007669"/>
    <property type="project" value="UniProtKB-KW"/>
</dbReference>
<accession>A0A0C3KDN0</accession>
<dbReference type="GO" id="GO:0008270">
    <property type="term" value="F:zinc ion binding"/>
    <property type="evidence" value="ECO:0007669"/>
    <property type="project" value="UniProtKB-KW"/>
</dbReference>
<feature type="compositionally biased region" description="Polar residues" evidence="3">
    <location>
        <begin position="18"/>
        <end position="27"/>
    </location>
</feature>
<dbReference type="GO" id="GO:0003676">
    <property type="term" value="F:nucleic acid binding"/>
    <property type="evidence" value="ECO:0007669"/>
    <property type="project" value="InterPro"/>
</dbReference>
<keyword evidence="2" id="KW-0479">Metal-binding</keyword>
<dbReference type="HOGENOM" id="CLU_054987_2_1_1"/>
<reference evidence="6" key="2">
    <citation type="submission" date="2015-01" db="EMBL/GenBank/DDBJ databases">
        <title>Evolutionary Origins and Diversification of the Mycorrhizal Mutualists.</title>
        <authorList>
            <consortium name="DOE Joint Genome Institute"/>
            <consortium name="Mycorrhizal Genomics Consortium"/>
            <person name="Kohler A."/>
            <person name="Kuo A."/>
            <person name="Nagy L.G."/>
            <person name="Floudas D."/>
            <person name="Copeland A."/>
            <person name="Barry K.W."/>
            <person name="Cichocki N."/>
            <person name="Veneault-Fourrey C."/>
            <person name="LaButti K."/>
            <person name="Lindquist E.A."/>
            <person name="Lipzen A."/>
            <person name="Lundell T."/>
            <person name="Morin E."/>
            <person name="Murat C."/>
            <person name="Riley R."/>
            <person name="Ohm R."/>
            <person name="Sun H."/>
            <person name="Tunlid A."/>
            <person name="Henrissat B."/>
            <person name="Grigoriev I.V."/>
            <person name="Hibbett D.S."/>
            <person name="Martin F."/>
        </authorList>
    </citation>
    <scope>NUCLEOTIDE SEQUENCE [LARGE SCALE GENOMIC DNA]</scope>
    <source>
        <strain evidence="6">MUT 4182</strain>
    </source>
</reference>
<dbReference type="GO" id="GO:0005730">
    <property type="term" value="C:nucleolus"/>
    <property type="evidence" value="ECO:0007669"/>
    <property type="project" value="TreeGrafter"/>
</dbReference>
<evidence type="ECO:0000259" key="4">
    <source>
        <dbReference type="PROSITE" id="PS50158"/>
    </source>
</evidence>
<dbReference type="InterPro" id="IPR042246">
    <property type="entry name" value="ZCCHC9"/>
</dbReference>
<dbReference type="EMBL" id="KN823215">
    <property type="protein sequence ID" value="KIO19548.1"/>
    <property type="molecule type" value="Genomic_DNA"/>
</dbReference>
<feature type="compositionally biased region" description="Basic and acidic residues" evidence="3">
    <location>
        <begin position="51"/>
        <end position="68"/>
    </location>
</feature>
<protein>
    <recommendedName>
        <fullName evidence="4">CCHC-type domain-containing protein</fullName>
    </recommendedName>
</protein>
<proteinExistence type="predicted"/>
<evidence type="ECO:0000256" key="3">
    <source>
        <dbReference type="SAM" id="MobiDB-lite"/>
    </source>
</evidence>
<dbReference type="SUPFAM" id="SSF57756">
    <property type="entry name" value="Retrovirus zinc finger-like domains"/>
    <property type="match status" value="2"/>
</dbReference>
<name>A0A0C3KDN0_9AGAM</name>
<evidence type="ECO:0000256" key="2">
    <source>
        <dbReference type="PROSITE-ProRule" id="PRU00047"/>
    </source>
</evidence>
<organism evidence="5 6">
    <name type="scientific">Tulasnella calospora MUT 4182</name>
    <dbReference type="NCBI Taxonomy" id="1051891"/>
    <lineage>
        <taxon>Eukaryota</taxon>
        <taxon>Fungi</taxon>
        <taxon>Dikarya</taxon>
        <taxon>Basidiomycota</taxon>
        <taxon>Agaricomycotina</taxon>
        <taxon>Agaricomycetes</taxon>
        <taxon>Cantharellales</taxon>
        <taxon>Tulasnellaceae</taxon>
        <taxon>Tulasnella</taxon>
    </lineage>
</organism>
<dbReference type="Gene3D" id="4.10.60.10">
    <property type="entry name" value="Zinc finger, CCHC-type"/>
    <property type="match status" value="2"/>
</dbReference>
<reference evidence="5 6" key="1">
    <citation type="submission" date="2014-04" db="EMBL/GenBank/DDBJ databases">
        <authorList>
            <consortium name="DOE Joint Genome Institute"/>
            <person name="Kuo A."/>
            <person name="Girlanda M."/>
            <person name="Perotto S."/>
            <person name="Kohler A."/>
            <person name="Nagy L.G."/>
            <person name="Floudas D."/>
            <person name="Copeland A."/>
            <person name="Barry K.W."/>
            <person name="Cichocki N."/>
            <person name="Veneault-Fourrey C."/>
            <person name="LaButti K."/>
            <person name="Lindquist E.A."/>
            <person name="Lipzen A."/>
            <person name="Lundell T."/>
            <person name="Morin E."/>
            <person name="Murat C."/>
            <person name="Sun H."/>
            <person name="Tunlid A."/>
            <person name="Henrissat B."/>
            <person name="Grigoriev I.V."/>
            <person name="Hibbett D.S."/>
            <person name="Martin F."/>
            <person name="Nordberg H.P."/>
            <person name="Cantor M.N."/>
            <person name="Hua S.X."/>
        </authorList>
    </citation>
    <scope>NUCLEOTIDE SEQUENCE [LARGE SCALE GENOMIC DNA]</scope>
    <source>
        <strain evidence="5 6">MUT 4182</strain>
    </source>
</reference>
<dbReference type="Proteomes" id="UP000054248">
    <property type="component" value="Unassembled WGS sequence"/>
</dbReference>
<dbReference type="AlphaFoldDB" id="A0A0C3KDN0"/>
<evidence type="ECO:0000313" key="5">
    <source>
        <dbReference type="EMBL" id="KIO19548.1"/>
    </source>
</evidence>
<feature type="domain" description="CCHC-type" evidence="4">
    <location>
        <begin position="81"/>
        <end position="95"/>
    </location>
</feature>
<sequence length="204" mass="22458">MTRFTNIGWKKKRLSGFSPATGSNAVGNLSGADGNANESGKPWRNSYRKPRTVDEYAQRRAESSEKRRLKRLVERRASAVCFSCRQKGHNAQACPTAPRFDGNGEAGQSRTPDIICYRCGSKKHRLNACKTPEDPKNPLPFAACFICSGKGHIAAACARNPNGVYPNGGCCRLCGQKDHLVKDCRLRKDSTGRCSLHLARRPPH</sequence>
<dbReference type="InterPro" id="IPR001878">
    <property type="entry name" value="Znf_CCHC"/>
</dbReference>
<dbReference type="OrthoDB" id="3863715at2759"/>